<dbReference type="Gene3D" id="3.40.50.1820">
    <property type="entry name" value="alpha/beta hydrolase"/>
    <property type="match status" value="1"/>
</dbReference>
<dbReference type="SUPFAM" id="SSF53474">
    <property type="entry name" value="alpha/beta-Hydrolases"/>
    <property type="match status" value="1"/>
</dbReference>
<proteinExistence type="predicted"/>
<sequence>MRVKIKRPCLFRIDLIIAMRTFKSSIILVTAFFLGIFANCATVYSNELSHQTVADELLTGYPVGFKILKERWKGQRRRPYALEIAVWYPSSGEKTKYRYPFGENKMTTSLALNGKPVIGKFPLIVYAHGATGGGTSSAFITETLARKGYIVVAVDYTDRFSQVRISKPVALRKFKKIRMLKWAKDLRSRQFGAEAQKYRKLFGYRPDQTKLTVDRMLRENSDKTSLFYRMINESRIGIVGHSFGAWTSMMVGGADPAYRDPRIKVIVAMSGPVTRQVYNVHKPREVNDIHVPIMFMYGQKEPLVGRPSDKEFLFDLANQPRFLLSVEDADHFTFSGGVRKEFETIDDFLRLDRRRAVLTYYIRYFFDYYLKGQQEAKAPLTRNIRGVDRYLKDFGE</sequence>
<evidence type="ECO:0000256" key="3">
    <source>
        <dbReference type="ARBA" id="ARBA00023098"/>
    </source>
</evidence>
<reference evidence="4" key="1">
    <citation type="submission" date="2018-06" db="EMBL/GenBank/DDBJ databases">
        <authorList>
            <person name="Zhirakovskaya E."/>
        </authorList>
    </citation>
    <scope>NUCLEOTIDE SEQUENCE</scope>
</reference>
<protein>
    <submittedName>
        <fullName evidence="4">Uncharacterized protein</fullName>
    </submittedName>
</protein>
<dbReference type="Pfam" id="PF03403">
    <property type="entry name" value="PAF-AH_p_II"/>
    <property type="match status" value="1"/>
</dbReference>
<organism evidence="4">
    <name type="scientific">hydrothermal vent metagenome</name>
    <dbReference type="NCBI Taxonomy" id="652676"/>
    <lineage>
        <taxon>unclassified sequences</taxon>
        <taxon>metagenomes</taxon>
        <taxon>ecological metagenomes</taxon>
    </lineage>
</organism>
<accession>A0A3B1CGG0</accession>
<dbReference type="GO" id="GO:0016042">
    <property type="term" value="P:lipid catabolic process"/>
    <property type="evidence" value="ECO:0007669"/>
    <property type="project" value="UniProtKB-KW"/>
</dbReference>
<dbReference type="PANTHER" id="PTHR10272:SF0">
    <property type="entry name" value="PLATELET-ACTIVATING FACTOR ACETYLHYDROLASE"/>
    <property type="match status" value="1"/>
</dbReference>
<gene>
    <name evidence="4" type="ORF">MNBD_NITROSPINAE04-2686</name>
</gene>
<dbReference type="InterPro" id="IPR029058">
    <property type="entry name" value="AB_hydrolase_fold"/>
</dbReference>
<keyword evidence="2" id="KW-0442">Lipid degradation</keyword>
<evidence type="ECO:0000256" key="1">
    <source>
        <dbReference type="ARBA" id="ARBA00022801"/>
    </source>
</evidence>
<dbReference type="GO" id="GO:0003847">
    <property type="term" value="F:1-alkyl-2-acetylglycerophosphocholine esterase activity"/>
    <property type="evidence" value="ECO:0007669"/>
    <property type="project" value="TreeGrafter"/>
</dbReference>
<name>A0A3B1CGG0_9ZZZZ</name>
<dbReference type="EMBL" id="UOGA01000106">
    <property type="protein sequence ID" value="VAX17845.1"/>
    <property type="molecule type" value="Genomic_DNA"/>
</dbReference>
<evidence type="ECO:0000256" key="2">
    <source>
        <dbReference type="ARBA" id="ARBA00022963"/>
    </source>
</evidence>
<keyword evidence="1" id="KW-0378">Hydrolase</keyword>
<keyword evidence="3" id="KW-0443">Lipid metabolism</keyword>
<evidence type="ECO:0000313" key="4">
    <source>
        <dbReference type="EMBL" id="VAX17845.1"/>
    </source>
</evidence>
<dbReference type="AlphaFoldDB" id="A0A3B1CGG0"/>
<dbReference type="PANTHER" id="PTHR10272">
    <property type="entry name" value="PLATELET-ACTIVATING FACTOR ACETYLHYDROLASE"/>
    <property type="match status" value="1"/>
</dbReference>